<dbReference type="AlphaFoldDB" id="A0A8J6UF83"/>
<organism evidence="1 2">
    <name type="scientific">Neiella litorisoli</name>
    <dbReference type="NCBI Taxonomy" id="2771431"/>
    <lineage>
        <taxon>Bacteria</taxon>
        <taxon>Pseudomonadati</taxon>
        <taxon>Pseudomonadota</taxon>
        <taxon>Gammaproteobacteria</taxon>
        <taxon>Alteromonadales</taxon>
        <taxon>Echinimonadaceae</taxon>
        <taxon>Neiella</taxon>
    </lineage>
</organism>
<comment type="caution">
    <text evidence="1">The sequence shown here is derived from an EMBL/GenBank/DDBJ whole genome shotgun (WGS) entry which is preliminary data.</text>
</comment>
<protein>
    <submittedName>
        <fullName evidence="1">Uncharacterized protein</fullName>
    </submittedName>
</protein>
<evidence type="ECO:0000313" key="2">
    <source>
        <dbReference type="Proteomes" id="UP000638014"/>
    </source>
</evidence>
<sequence>MNTRTVENIKLMLLKPDIAEYLRSKCKYQKNSAIKNGVLNFIFEGGGDPSFGRYVSRKAILKNFQGKLIKSSRSHSLTLEAEPTRFVIELIGASLKAGAEPLDIVSEEPNCLNVLFYLHPRMRYFAGYINALIQLDDNHLKLSLTITFPFQLFAWGVAKSIERTIVEELTLSGKNDNGFRIEN</sequence>
<proteinExistence type="predicted"/>
<evidence type="ECO:0000313" key="1">
    <source>
        <dbReference type="EMBL" id="MBD1388561.1"/>
    </source>
</evidence>
<name>A0A8J6UF83_9GAMM</name>
<gene>
    <name evidence="1" type="ORF">IC617_03895</name>
</gene>
<keyword evidence="2" id="KW-1185">Reference proteome</keyword>
<dbReference type="RefSeq" id="WP_191143657.1">
    <property type="nucleotide sequence ID" value="NZ_JACXAF010000003.1"/>
</dbReference>
<dbReference type="Proteomes" id="UP000638014">
    <property type="component" value="Unassembled WGS sequence"/>
</dbReference>
<accession>A0A8J6UF83</accession>
<dbReference type="EMBL" id="JACXAF010000003">
    <property type="protein sequence ID" value="MBD1388561.1"/>
    <property type="molecule type" value="Genomic_DNA"/>
</dbReference>
<reference evidence="1" key="1">
    <citation type="submission" date="2020-09" db="EMBL/GenBank/DDBJ databases">
        <title>A novel bacterium of genus Neiella, isolated from South China Sea.</title>
        <authorList>
            <person name="Huang H."/>
            <person name="Mo K."/>
            <person name="Hu Y."/>
        </authorList>
    </citation>
    <scope>NUCLEOTIDE SEQUENCE</scope>
    <source>
        <strain evidence="1">HB171785</strain>
    </source>
</reference>